<dbReference type="GO" id="GO:0042285">
    <property type="term" value="F:xylosyltransferase activity"/>
    <property type="evidence" value="ECO:0007669"/>
    <property type="project" value="TreeGrafter"/>
</dbReference>
<dbReference type="Pfam" id="PF01501">
    <property type="entry name" value="Glyco_transf_8"/>
    <property type="match status" value="1"/>
</dbReference>
<sequence length="815" mass="95122">MYIKCSIPRKCYQMKNSQSDSHGMLHSHIFIMIRKLRFQICFILLACFCLLVLLSHEKHLLFSCICHWNLFHLSSSLCSTLKIEEQRTRDSVFVTPAQGNQQKKTLTTIDVSFVVGGAQAARQLVTLIKSILIHRNWQGQEESFKPSTKMTIPQSNSLLQSTKNKEEISLVNRGSGKSCYLTNINLHLLTDYLAYRSLSVLFKTWSIPNINVYYYHLEEYVNKVSWIPSTHYSGIFGLSKLLIPDILPDSVKKVISLDIDLLVNSDLLELWKYFDKFNSSQMIGLVANQSPWYLRKANRVVWPAWKSGYNTGVMLLHLDRLRKFHWSEHWNRTTKSALLRISHASLADQDIINTALIRYPSSIYELPCEWNVQLTSNMNTKLCQIIWFDEYFSNPTEGVTLYKFNRQLKIAHFNHPIKADMITMSEIADDDPLRLKLKRQFVRMYRYYQNLDGVLVRSPIKPTTCSTFPDYTSSFQKYNEMNSEKITIEGCEEFQEDMNVKHRIHPYFLHHNILNVTSLNKDNITNIENSISLVSQLTFDRIHRLEELAVNWLGPISLALYLTDREAALLVEFITNSRILQNRTNIGYHVVYVDGKFYPINTLRNIAIKYCTTEFIFHIDIDFLPQANMMQYIGNSIQQHLIQDNKSKNVCLVVPAFETFKNHLSLPETKETLIKSWELGEILPFRHEIWSAGHMSTNYSHWKSTDNDYEVQWSADYEPYVIVSRNATKFDENFIGFGWNKASYIMALDALGYKFIVLASSFLIHLPHPPSFEVFRYRMNSAYRSCIDNLKLDFIKRLAKKHGVQALKYLQFRKD</sequence>
<dbReference type="GO" id="GO:0015020">
    <property type="term" value="F:glucuronosyltransferase activity"/>
    <property type="evidence" value="ECO:0007669"/>
    <property type="project" value="TreeGrafter"/>
</dbReference>
<reference evidence="9 10" key="2">
    <citation type="submission" date="2023-11" db="UniProtKB">
        <authorList>
            <consortium name="WormBaseParasite"/>
        </authorList>
    </citation>
    <scope>IDENTIFICATION</scope>
</reference>
<keyword evidence="2" id="KW-0812">Transmembrane</keyword>
<dbReference type="InterPro" id="IPR002495">
    <property type="entry name" value="Glyco_trans_8"/>
</dbReference>
<comment type="subcellular location">
    <subcellularLocation>
        <location evidence="1">Golgi apparatus membrane</location>
        <topology evidence="1">Single-pass type II membrane protein</topology>
    </subcellularLocation>
</comment>
<proteinExistence type="predicted"/>
<dbReference type="InterPro" id="IPR051292">
    <property type="entry name" value="Xyl/GlcA_transferase"/>
</dbReference>
<dbReference type="Pfam" id="PF13896">
    <property type="entry name" value="Glyco_transf_49"/>
    <property type="match status" value="2"/>
</dbReference>
<dbReference type="GO" id="GO:0035269">
    <property type="term" value="P:protein O-linked glycosylation via mannose"/>
    <property type="evidence" value="ECO:0007669"/>
    <property type="project" value="TreeGrafter"/>
</dbReference>
<dbReference type="Gene3D" id="3.90.550.10">
    <property type="entry name" value="Spore Coat Polysaccharide Biosynthesis Protein SpsA, Chain A"/>
    <property type="match status" value="2"/>
</dbReference>
<reference evidence="8" key="1">
    <citation type="submission" date="2022-06" db="EMBL/GenBank/DDBJ databases">
        <authorList>
            <person name="Berger JAMES D."/>
            <person name="Berger JAMES D."/>
        </authorList>
    </citation>
    <scope>NUCLEOTIDE SEQUENCE [LARGE SCALE GENOMIC DNA]</scope>
</reference>
<accession>A0AA85K7D9</accession>
<organism evidence="8 9">
    <name type="scientific">Trichobilharzia regenti</name>
    <name type="common">Nasal bird schistosome</name>
    <dbReference type="NCBI Taxonomy" id="157069"/>
    <lineage>
        <taxon>Eukaryota</taxon>
        <taxon>Metazoa</taxon>
        <taxon>Spiralia</taxon>
        <taxon>Lophotrochozoa</taxon>
        <taxon>Platyhelminthes</taxon>
        <taxon>Trematoda</taxon>
        <taxon>Digenea</taxon>
        <taxon>Strigeidida</taxon>
        <taxon>Schistosomatoidea</taxon>
        <taxon>Schistosomatidae</taxon>
        <taxon>Trichobilharzia</taxon>
    </lineage>
</organism>
<evidence type="ECO:0000256" key="5">
    <source>
        <dbReference type="ARBA" id="ARBA00023034"/>
    </source>
</evidence>
<keyword evidence="3" id="KW-0735">Signal-anchor</keyword>
<dbReference type="GO" id="GO:0000139">
    <property type="term" value="C:Golgi membrane"/>
    <property type="evidence" value="ECO:0007669"/>
    <property type="project" value="UniProtKB-SubCell"/>
</dbReference>
<evidence type="ECO:0000313" key="9">
    <source>
        <dbReference type="WBParaSite" id="TREG1_66760.1"/>
    </source>
</evidence>
<dbReference type="FunFam" id="3.90.550.10:FF:000016">
    <property type="entry name" value="LARGE xylosyl- and glucuronyltransferase 2"/>
    <property type="match status" value="1"/>
</dbReference>
<name>A0AA85K7D9_TRIRE</name>
<evidence type="ECO:0000256" key="1">
    <source>
        <dbReference type="ARBA" id="ARBA00004323"/>
    </source>
</evidence>
<protein>
    <submittedName>
        <fullName evidence="9 10">Uncharacterized protein</fullName>
    </submittedName>
</protein>
<dbReference type="InterPro" id="IPR029044">
    <property type="entry name" value="Nucleotide-diphossugar_trans"/>
</dbReference>
<dbReference type="WBParaSite" id="TREG1_66760.2">
    <property type="protein sequence ID" value="TREG1_66760.2"/>
    <property type="gene ID" value="TREG1_66760"/>
</dbReference>
<evidence type="ECO:0000256" key="3">
    <source>
        <dbReference type="ARBA" id="ARBA00022968"/>
    </source>
</evidence>
<evidence type="ECO:0000256" key="2">
    <source>
        <dbReference type="ARBA" id="ARBA00022692"/>
    </source>
</evidence>
<dbReference type="Proteomes" id="UP000050795">
    <property type="component" value="Unassembled WGS sequence"/>
</dbReference>
<evidence type="ECO:0000256" key="7">
    <source>
        <dbReference type="ARBA" id="ARBA00023180"/>
    </source>
</evidence>
<evidence type="ECO:0000313" key="10">
    <source>
        <dbReference type="WBParaSite" id="TREG1_66760.2"/>
    </source>
</evidence>
<keyword evidence="4" id="KW-1133">Transmembrane helix</keyword>
<dbReference type="SUPFAM" id="SSF53448">
    <property type="entry name" value="Nucleotide-diphospho-sugar transferases"/>
    <property type="match status" value="2"/>
</dbReference>
<evidence type="ECO:0000256" key="6">
    <source>
        <dbReference type="ARBA" id="ARBA00023136"/>
    </source>
</evidence>
<evidence type="ECO:0000256" key="4">
    <source>
        <dbReference type="ARBA" id="ARBA00022989"/>
    </source>
</evidence>
<keyword evidence="5" id="KW-0333">Golgi apparatus</keyword>
<dbReference type="PANTHER" id="PTHR12270">
    <property type="entry name" value="GLYCOSYLTRANSFERASE-RELATED"/>
    <property type="match status" value="1"/>
</dbReference>
<keyword evidence="8" id="KW-1185">Reference proteome</keyword>
<dbReference type="WBParaSite" id="TREG1_66760.1">
    <property type="protein sequence ID" value="TREG1_66760.1"/>
    <property type="gene ID" value="TREG1_66760"/>
</dbReference>
<keyword evidence="7" id="KW-0325">Glycoprotein</keyword>
<dbReference type="AlphaFoldDB" id="A0AA85K7D9"/>
<keyword evidence="6" id="KW-0472">Membrane</keyword>
<evidence type="ECO:0000313" key="8">
    <source>
        <dbReference type="Proteomes" id="UP000050795"/>
    </source>
</evidence>
<dbReference type="PANTHER" id="PTHR12270:SF25">
    <property type="entry name" value="GLYCOSYLTRANSFERASE-LIKE PROTEIN LARGE"/>
    <property type="match status" value="1"/>
</dbReference>